<dbReference type="RefSeq" id="WP_111548927.1">
    <property type="nucleotide sequence ID" value="NZ_MZXV01000080.1"/>
</dbReference>
<keyword evidence="3" id="KW-1185">Reference proteome</keyword>
<dbReference type="SUPFAM" id="SSF51905">
    <property type="entry name" value="FAD/NAD(P)-binding domain"/>
    <property type="match status" value="1"/>
</dbReference>
<name>A0A2W7BV01_9HYPH</name>
<dbReference type="PANTHER" id="PTHR40254:SF1">
    <property type="entry name" value="BLR0577 PROTEIN"/>
    <property type="match status" value="1"/>
</dbReference>
<dbReference type="OrthoDB" id="101972at2"/>
<gene>
    <name evidence="2" type="ORF">B5V02_37070</name>
</gene>
<dbReference type="PANTHER" id="PTHR40254">
    <property type="entry name" value="BLR0577 PROTEIN"/>
    <property type="match status" value="1"/>
</dbReference>
<evidence type="ECO:0000313" key="2">
    <source>
        <dbReference type="EMBL" id="PZV33871.1"/>
    </source>
</evidence>
<dbReference type="Pfam" id="PF13454">
    <property type="entry name" value="NAD_binding_9"/>
    <property type="match status" value="1"/>
</dbReference>
<evidence type="ECO:0000313" key="3">
    <source>
        <dbReference type="Proteomes" id="UP000248616"/>
    </source>
</evidence>
<dbReference type="InterPro" id="IPR038732">
    <property type="entry name" value="HpyO/CreE_NAD-binding"/>
</dbReference>
<dbReference type="InterPro" id="IPR052189">
    <property type="entry name" value="L-asp_N-monooxygenase_NS-form"/>
</dbReference>
<dbReference type="InterPro" id="IPR036188">
    <property type="entry name" value="FAD/NAD-bd_sf"/>
</dbReference>
<protein>
    <recommendedName>
        <fullName evidence="1">FAD-dependent urate hydroxylase HpyO/Asp monooxygenase CreE-like FAD/NAD(P)-binding domain-containing protein</fullName>
    </recommendedName>
</protein>
<feature type="domain" description="FAD-dependent urate hydroxylase HpyO/Asp monooxygenase CreE-like FAD/NAD(P)-binding" evidence="1">
    <location>
        <begin position="22"/>
        <end position="176"/>
    </location>
</feature>
<accession>A0A2W7BV01</accession>
<evidence type="ECO:0000259" key="1">
    <source>
        <dbReference type="Pfam" id="PF13454"/>
    </source>
</evidence>
<dbReference type="Gene3D" id="3.50.50.60">
    <property type="entry name" value="FAD/NAD(P)-binding domain"/>
    <property type="match status" value="1"/>
</dbReference>
<dbReference type="EMBL" id="MZXV01000080">
    <property type="protein sequence ID" value="PZV33871.1"/>
    <property type="molecule type" value="Genomic_DNA"/>
</dbReference>
<comment type="caution">
    <text evidence="2">The sequence shown here is derived from an EMBL/GenBank/DDBJ whole genome shotgun (WGS) entry which is preliminary data.</text>
</comment>
<dbReference type="Proteomes" id="UP000248616">
    <property type="component" value="Unassembled WGS sequence"/>
</dbReference>
<reference evidence="3" key="1">
    <citation type="submission" date="2017-03" db="EMBL/GenBank/DDBJ databases">
        <authorList>
            <person name="Safronova V.I."/>
            <person name="Sazanova A.L."/>
            <person name="Chirak E.R."/>
        </authorList>
    </citation>
    <scope>NUCLEOTIDE SEQUENCE [LARGE SCALE GENOMIC DNA]</scope>
    <source>
        <strain evidence="3">Ach-343</strain>
    </source>
</reference>
<dbReference type="AlphaFoldDB" id="A0A2W7BV01"/>
<sequence>MPHTPSSPPSIIPPHSIPRSIIIVGGGFAGALTAIKLLDRSTEPLAITMIERRAQLGRGVAYGTADPQHLVNGAARIFSLHPDDPDHLVRWLLANGPDHGWTPPADVPDSSPPRWLFGSYVQSELTRAIREADGRSSLRHIKASAVDMLTGPSGVCVGTSDGQQLLADEAVLATGVFQSEPSATEAAIVSDPRYVANPWDSAALDRLAGSKELLLIGSSLSMVDVVASMEARGFEGRYRVVSRRGQIVEPRRNTEAWRDFLVDRPLPKTASALLASVKAERRAIAAAGLDWQGLPLTIRPWILALWQGATDRERLKFTRHLRAFWDVTAHRAAPPSFERVALAQKQGRWTAGAGRVLGLYPEATGIAAEIRWRDTGAVERVRFDGIVNCRGHQEHDWRRIADPFVHGLLENGIVRPHATGFGIDATHDGRVISGDGRTHGNLFAIGHPLRGVAWESSSIGEQLAQAIALANLLVGASPKLRALA</sequence>
<proteinExistence type="predicted"/>
<organism evidence="2 3">
    <name type="scientific">Mesorhizobium kowhaii</name>
    <dbReference type="NCBI Taxonomy" id="1300272"/>
    <lineage>
        <taxon>Bacteria</taxon>
        <taxon>Pseudomonadati</taxon>
        <taxon>Pseudomonadota</taxon>
        <taxon>Alphaproteobacteria</taxon>
        <taxon>Hyphomicrobiales</taxon>
        <taxon>Phyllobacteriaceae</taxon>
        <taxon>Mesorhizobium</taxon>
    </lineage>
</organism>